<gene>
    <name evidence="2" type="ORF">Q5H94_16495</name>
</gene>
<dbReference type="EMBL" id="JAUQSZ010000012">
    <property type="protein sequence ID" value="MDO7843929.1"/>
    <property type="molecule type" value="Genomic_DNA"/>
</dbReference>
<protein>
    <recommendedName>
        <fullName evidence="4">DUF4139 domain-containing protein</fullName>
    </recommendedName>
</protein>
<sequence>MLRALLFLFGLVAVPAAAQVASPAPEKVAVTIYHDPDRNGTSELNRAWLRGYALITEQRTVAIPAGQTTIRFEGVAAGILPESAIVTGLPQGVREKNLDADLLSPATLYAHGFGRPAILRREVAKKIVEEQAIIRSGPDGAAIVQTREGFTAVDCNAGQGALVYPSVPPGLSAKPTLSVAIDSPSAIKATVTLSYLAWGFDWQADYVATMRPDGASADLMAWITLASSDTTSFPAAETMVVAGKPKREDQAPWGPGRAGGELVLHCLSRPLAESVPPPPPPAPMMAYAPSAAMDIVVTAQRRAETIATVEDLGDLKLYRVPFRTTVAAMSQKQVAFLDTTGVPMEVFHTSALNGGDAGDVRIVLRTANTKANKLGVPLPLGKAAVFQPRGSTPVLIGEGAMPGEAIGEDVEIEVATATQVTVESEGTKSGTDWKGYQLVVRNANPRPVRFEAILGDEPGRVNNASGKLYRKDGHWRWPVTVPANGSATLDYRLIDEN</sequence>
<reference evidence="2" key="1">
    <citation type="submission" date="2023-07" db="EMBL/GenBank/DDBJ databases">
        <authorList>
            <person name="Kim M.K."/>
        </authorList>
    </citation>
    <scope>NUCLEOTIDE SEQUENCE</scope>
    <source>
        <strain evidence="2">CA1-15</strain>
    </source>
</reference>
<keyword evidence="3" id="KW-1185">Reference proteome</keyword>
<feature type="chain" id="PRO_5046313511" description="DUF4139 domain-containing protein" evidence="1">
    <location>
        <begin position="19"/>
        <end position="497"/>
    </location>
</feature>
<dbReference type="PANTHER" id="PTHR38075:SF1">
    <property type="entry name" value="DUF4139 DOMAIN-CONTAINING PROTEIN"/>
    <property type="match status" value="1"/>
</dbReference>
<keyword evidence="1" id="KW-0732">Signal</keyword>
<feature type="signal peptide" evidence="1">
    <location>
        <begin position="1"/>
        <end position="18"/>
    </location>
</feature>
<comment type="caution">
    <text evidence="2">The sequence shown here is derived from an EMBL/GenBank/DDBJ whole genome shotgun (WGS) entry which is preliminary data.</text>
</comment>
<organism evidence="2 3">
    <name type="scientific">Sphingomonas immobilis</name>
    <dbReference type="NCBI Taxonomy" id="3063997"/>
    <lineage>
        <taxon>Bacteria</taxon>
        <taxon>Pseudomonadati</taxon>
        <taxon>Pseudomonadota</taxon>
        <taxon>Alphaproteobacteria</taxon>
        <taxon>Sphingomonadales</taxon>
        <taxon>Sphingomonadaceae</taxon>
        <taxon>Sphingomonas</taxon>
    </lineage>
</organism>
<evidence type="ECO:0000313" key="3">
    <source>
        <dbReference type="Proteomes" id="UP001176468"/>
    </source>
</evidence>
<dbReference type="Proteomes" id="UP001176468">
    <property type="component" value="Unassembled WGS sequence"/>
</dbReference>
<evidence type="ECO:0000256" key="1">
    <source>
        <dbReference type="SAM" id="SignalP"/>
    </source>
</evidence>
<name>A0ABT9A267_9SPHN</name>
<evidence type="ECO:0008006" key="4">
    <source>
        <dbReference type="Google" id="ProtNLM"/>
    </source>
</evidence>
<evidence type="ECO:0000313" key="2">
    <source>
        <dbReference type="EMBL" id="MDO7843929.1"/>
    </source>
</evidence>
<proteinExistence type="predicted"/>
<dbReference type="RefSeq" id="WP_304562384.1">
    <property type="nucleotide sequence ID" value="NZ_JAUQSZ010000012.1"/>
</dbReference>
<accession>A0ABT9A267</accession>
<dbReference type="PANTHER" id="PTHR38075">
    <property type="entry name" value="DUF4139 DOMAIN-CONTAINING PROTEIN"/>
    <property type="match status" value="1"/>
</dbReference>